<sequence>MKIHNCVLAIVMSAALAACGGGGGSAGTPGFGGGTGTDTGGGTDTGTGGGTVTPASYVMQLQLQNSAGADIASNSFAASDTVKLLATLKTSAGAAAPNEVVTFAESGSGLLQFTPTAATALTNASGQAVMEIKAKALDALGATTVSATATVAGTAYAASRNLAVTGAVVEGVDPQTLAKGVNFVAAVPADKSIVIAGAGGNGRSETAILQYKVVDGTGAAVPGVRVTFEAIPANVVTLNSTTGTTDASGLVAASVSSKTTPTSVVVKATVAGAALLTQSDTLTVTTGTAVPAAFDLSASKHVLNLNLSGDSSTIRIAVADANGNPVADGFPVVATTTYGRVGSSDRGGCTTVNGICEVEYQVQNPRPADGVRIPIVVTGQAYSALQGRDITISDTIYLNATSVSWVNLFPVGSNTPVTSFPLPEFDGTCKAMWTGELGTNAGFAAPAGATLAVESTSPVLTAAVTSGVPVMDSPNTRAPDATSPNSRTRTVLSFTLNNATANGTANLLFTVTAGTSVQQFAATVPYRACTPAT</sequence>
<dbReference type="AlphaFoldDB" id="A0A6N1X8X8"/>
<accession>A0A6N1X8X8</accession>
<dbReference type="InterPro" id="IPR008964">
    <property type="entry name" value="Invasin/intimin_cell_adhesion"/>
</dbReference>
<feature type="chain" id="PRO_5027027194" description="Ig-like domain (Group 1)" evidence="1">
    <location>
        <begin position="18"/>
        <end position="533"/>
    </location>
</feature>
<evidence type="ECO:0008006" key="4">
    <source>
        <dbReference type="Google" id="ProtNLM"/>
    </source>
</evidence>
<dbReference type="InterPro" id="IPR013783">
    <property type="entry name" value="Ig-like_fold"/>
</dbReference>
<keyword evidence="1" id="KW-0732">Signal</keyword>
<evidence type="ECO:0000256" key="1">
    <source>
        <dbReference type="SAM" id="SignalP"/>
    </source>
</evidence>
<evidence type="ECO:0000313" key="2">
    <source>
        <dbReference type="EMBL" id="QKV54290.1"/>
    </source>
</evidence>
<protein>
    <recommendedName>
        <fullName evidence="4">Ig-like domain (Group 1)</fullName>
    </recommendedName>
</protein>
<feature type="signal peptide" evidence="1">
    <location>
        <begin position="1"/>
        <end position="17"/>
    </location>
</feature>
<organism evidence="2 3">
    <name type="scientific">Comamonas antarctica</name>
    <dbReference type="NCBI Taxonomy" id="2743470"/>
    <lineage>
        <taxon>Bacteria</taxon>
        <taxon>Pseudomonadati</taxon>
        <taxon>Pseudomonadota</taxon>
        <taxon>Betaproteobacteria</taxon>
        <taxon>Burkholderiales</taxon>
        <taxon>Comamonadaceae</taxon>
        <taxon>Comamonas</taxon>
    </lineage>
</organism>
<dbReference type="KEGG" id="aant:HUK68_16025"/>
<dbReference type="Proteomes" id="UP000509579">
    <property type="component" value="Chromosome"/>
</dbReference>
<dbReference type="Gene3D" id="2.60.40.10">
    <property type="entry name" value="Immunoglobulins"/>
    <property type="match status" value="3"/>
</dbReference>
<name>A0A6N1X8X8_9BURK</name>
<dbReference type="RefSeq" id="WP_175505090.1">
    <property type="nucleotide sequence ID" value="NZ_CP054840.1"/>
</dbReference>
<gene>
    <name evidence="2" type="ORF">HUK68_16025</name>
</gene>
<reference evidence="2 3" key="1">
    <citation type="submission" date="2020-06" db="EMBL/GenBank/DDBJ databases">
        <title>Acidovorax antarctica sp. nov., isolated from Corinth ice sheet soil, Antarctic Fields Peninsula.</title>
        <authorList>
            <person name="Xu Q."/>
            <person name="Peng F."/>
        </authorList>
    </citation>
    <scope>NUCLEOTIDE SEQUENCE [LARGE SCALE GENOMIC DNA]</scope>
    <source>
        <strain evidence="2 3">16-35-5</strain>
    </source>
</reference>
<keyword evidence="3" id="KW-1185">Reference proteome</keyword>
<evidence type="ECO:0000313" key="3">
    <source>
        <dbReference type="Proteomes" id="UP000509579"/>
    </source>
</evidence>
<proteinExistence type="predicted"/>
<dbReference type="EMBL" id="CP054840">
    <property type="protein sequence ID" value="QKV54290.1"/>
    <property type="molecule type" value="Genomic_DNA"/>
</dbReference>
<dbReference type="SUPFAM" id="SSF49373">
    <property type="entry name" value="Invasin/intimin cell-adhesion fragments"/>
    <property type="match status" value="2"/>
</dbReference>
<dbReference type="PROSITE" id="PS51257">
    <property type="entry name" value="PROKAR_LIPOPROTEIN"/>
    <property type="match status" value="1"/>
</dbReference>